<dbReference type="HOGENOM" id="CLU_126515_1_1_11"/>
<dbReference type="STRING" id="266117.Rxyl_1111"/>
<dbReference type="SUPFAM" id="SSF52833">
    <property type="entry name" value="Thioredoxin-like"/>
    <property type="match status" value="1"/>
</dbReference>
<evidence type="ECO:0008006" key="3">
    <source>
        <dbReference type="Google" id="ProtNLM"/>
    </source>
</evidence>
<dbReference type="Proteomes" id="UP000006637">
    <property type="component" value="Chromosome"/>
</dbReference>
<dbReference type="KEGG" id="rxy:Rxyl_1111"/>
<organism evidence="1 2">
    <name type="scientific">Rubrobacter xylanophilus (strain DSM 9941 / JCM 11954 / NBRC 16129 / PRD-1)</name>
    <dbReference type="NCBI Taxonomy" id="266117"/>
    <lineage>
        <taxon>Bacteria</taxon>
        <taxon>Bacillati</taxon>
        <taxon>Actinomycetota</taxon>
        <taxon>Rubrobacteria</taxon>
        <taxon>Rubrobacterales</taxon>
        <taxon>Rubrobacteraceae</taxon>
        <taxon>Rubrobacter</taxon>
    </lineage>
</organism>
<gene>
    <name evidence="1" type="ordered locus">Rxyl_1111</name>
</gene>
<dbReference type="eggNOG" id="COG3411">
    <property type="taxonomic scope" value="Bacteria"/>
</dbReference>
<dbReference type="EMBL" id="CP000386">
    <property type="protein sequence ID" value="ABG04077.1"/>
    <property type="molecule type" value="Genomic_DNA"/>
</dbReference>
<dbReference type="PhylomeDB" id="Q1AX01"/>
<reference evidence="1 2" key="1">
    <citation type="submission" date="2006-06" db="EMBL/GenBank/DDBJ databases">
        <title>Complete sequence of Rubrobacter xylanophilus DSM 9941.</title>
        <authorList>
            <consortium name="US DOE Joint Genome Institute"/>
            <person name="Copeland A."/>
            <person name="Lucas S."/>
            <person name="Lapidus A."/>
            <person name="Barry K."/>
            <person name="Detter J.C."/>
            <person name="Glavina del Rio T."/>
            <person name="Hammon N."/>
            <person name="Israni S."/>
            <person name="Dalin E."/>
            <person name="Tice H."/>
            <person name="Pitluck S."/>
            <person name="Munk A.C."/>
            <person name="Brettin T."/>
            <person name="Bruce D."/>
            <person name="Han C."/>
            <person name="Tapia R."/>
            <person name="Gilna P."/>
            <person name="Schmutz J."/>
            <person name="Larimer F."/>
            <person name="Land M."/>
            <person name="Hauser L."/>
            <person name="Kyrpides N."/>
            <person name="Lykidis A."/>
            <person name="da Costa M.S."/>
            <person name="Rainey F.A."/>
            <person name="Empadinhas N."/>
            <person name="Jolivet E."/>
            <person name="Battista J.R."/>
            <person name="Richardson P."/>
        </authorList>
    </citation>
    <scope>NUCLEOTIDE SEQUENCE [LARGE SCALE GENOMIC DNA]</scope>
    <source>
        <strain evidence="2">DSM 9941 / NBRC 16129 / PRD-1</strain>
    </source>
</reference>
<evidence type="ECO:0000313" key="2">
    <source>
        <dbReference type="Proteomes" id="UP000006637"/>
    </source>
</evidence>
<dbReference type="InterPro" id="IPR036249">
    <property type="entry name" value="Thioredoxin-like_sf"/>
</dbReference>
<keyword evidence="2" id="KW-1185">Reference proteome</keyword>
<proteinExistence type="predicted"/>
<dbReference type="AlphaFoldDB" id="Q1AX01"/>
<accession>Q1AX01</accession>
<dbReference type="Gene3D" id="3.40.30.10">
    <property type="entry name" value="Glutaredoxin"/>
    <property type="match status" value="1"/>
</dbReference>
<protein>
    <recommendedName>
        <fullName evidence="3">Ferredoxin</fullName>
    </recommendedName>
</protein>
<dbReference type="CDD" id="cd02980">
    <property type="entry name" value="TRX_Fd_family"/>
    <property type="match status" value="1"/>
</dbReference>
<sequence>MPAVYAPRQIFVCATPGEGRCGEKGGAELLSMFREEVARRGLPPSVVVRNGCARRHHEGPVVFVFPDDVWYTRVGPEDVPGIVERHLLPQEAREQAGRASPS</sequence>
<name>Q1AX01_RUBXD</name>
<evidence type="ECO:0000313" key="1">
    <source>
        <dbReference type="EMBL" id="ABG04077.1"/>
    </source>
</evidence>